<dbReference type="Gene3D" id="2.160.20.10">
    <property type="entry name" value="Single-stranded right-handed beta-helix, Pectin lyase-like"/>
    <property type="match status" value="1"/>
</dbReference>
<dbReference type="InterPro" id="IPR012334">
    <property type="entry name" value="Pectin_lyas_fold"/>
</dbReference>
<dbReference type="Proteomes" id="UP000218807">
    <property type="component" value="Unassembled WGS sequence"/>
</dbReference>
<evidence type="ECO:0000313" key="2">
    <source>
        <dbReference type="Proteomes" id="UP000218807"/>
    </source>
</evidence>
<reference evidence="1 2" key="1">
    <citation type="submission" date="2017-09" db="EMBL/GenBank/DDBJ databases">
        <title>Comparative genomics of rhizobia isolated from Phaseolus vulgaris in China.</title>
        <authorList>
            <person name="Tong W."/>
        </authorList>
    </citation>
    <scope>NUCLEOTIDE SEQUENCE [LARGE SCALE GENOMIC DNA]</scope>
    <source>
        <strain evidence="1 2">L101</strain>
    </source>
</reference>
<dbReference type="RefSeq" id="WP_096764815.1">
    <property type="nucleotide sequence ID" value="NZ_NXDM01000041.1"/>
</dbReference>
<comment type="caution">
    <text evidence="1">The sequence shown here is derived from an EMBL/GenBank/DDBJ whole genome shotgun (WGS) entry which is preliminary data.</text>
</comment>
<evidence type="ECO:0000313" key="1">
    <source>
        <dbReference type="EMBL" id="PCK77548.1"/>
    </source>
</evidence>
<dbReference type="InterPro" id="IPR011050">
    <property type="entry name" value="Pectin_lyase_fold/virulence"/>
</dbReference>
<dbReference type="SUPFAM" id="SSF51126">
    <property type="entry name" value="Pectin lyase-like"/>
    <property type="match status" value="1"/>
</dbReference>
<dbReference type="InterPro" id="IPR006626">
    <property type="entry name" value="PbH1"/>
</dbReference>
<sequence length="540" mass="60059">MGTTREARPDNVHRRIGRLVAGDQLHLTKGKYEKPIILSALAGTEAEPIVIRGPDATLGSGVTFDDYKIPANKLAAAQEAGGRFPGLYYLADNGMLVLKNCQWITIDGLHFEGCWPTAVYLENCQHITLRGLKISGSTFAIGATGITTRHILVEDCDWVQDPSGNGWDICSAIRAKQPIDTELAGTPSKLWQDVDWIQVHGERPDTGKSVDIKNDARAYDGDFFRAWSIAGYIVIKNNIIADAFNGVHFFNQVAESIVDSCSRNVLIEGNWFIRIRDNAIEPEHFAWNWTIRHNMIVDCYIPFSLQMARSGYFYAYGNLGWNLRKPGPDADTHTRGQFFKFPSEHIADGPHYVFNNSWILRAPIVKKMRFSDFLHLNNAIDYVDADPSATAPFGKDFSDPAPYGASAAKALKFEEAHFTRLWPFLGIEFDGDVIHHPLVPDQIRSAGYPLGIAVSGSSPGFVDQTPGRPEGLKTFAKHPAVDLTVLLPDGTSEAAIDRTRHQAGAWQDDGLIEIAEPVFWLYWPGRKEKQREVSCRFAGS</sequence>
<dbReference type="AlphaFoldDB" id="A0A2A5KKI5"/>
<proteinExistence type="predicted"/>
<keyword evidence="2" id="KW-1185">Reference proteome</keyword>
<name>A0A2A5KKI5_9HYPH</name>
<accession>A0A2A5KKI5</accession>
<dbReference type="SMART" id="SM00710">
    <property type="entry name" value="PbH1"/>
    <property type="match status" value="4"/>
</dbReference>
<organism evidence="1 2">
    <name type="scientific">Rhizobium sophoriradicis</name>
    <dbReference type="NCBI Taxonomy" id="1535245"/>
    <lineage>
        <taxon>Bacteria</taxon>
        <taxon>Pseudomonadati</taxon>
        <taxon>Pseudomonadota</taxon>
        <taxon>Alphaproteobacteria</taxon>
        <taxon>Hyphomicrobiales</taxon>
        <taxon>Rhizobiaceae</taxon>
        <taxon>Rhizobium/Agrobacterium group</taxon>
        <taxon>Rhizobium</taxon>
    </lineage>
</organism>
<dbReference type="EMBL" id="NXDM01000041">
    <property type="protein sequence ID" value="PCK77548.1"/>
    <property type="molecule type" value="Genomic_DNA"/>
</dbReference>
<gene>
    <name evidence="1" type="ORF">CPT34_29505</name>
</gene>
<protein>
    <submittedName>
        <fullName evidence="1">Uncharacterized protein</fullName>
    </submittedName>
</protein>